<accession>A0A6B2JM71</accession>
<evidence type="ECO:0000313" key="3">
    <source>
        <dbReference type="EMBL" id="NDU99736.1"/>
    </source>
</evidence>
<evidence type="ECO:0000259" key="2">
    <source>
        <dbReference type="Pfam" id="PF01648"/>
    </source>
</evidence>
<dbReference type="SUPFAM" id="SSF56214">
    <property type="entry name" value="4'-phosphopantetheinyl transferase"/>
    <property type="match status" value="1"/>
</dbReference>
<dbReference type="InterPro" id="IPR037143">
    <property type="entry name" value="4-PPantetheinyl_Trfase_dom_sf"/>
</dbReference>
<comment type="caution">
    <text evidence="3">The sequence shown here is derived from an EMBL/GenBank/DDBJ whole genome shotgun (WGS) entry which is preliminary data.</text>
</comment>
<evidence type="ECO:0000313" key="4">
    <source>
        <dbReference type="Proteomes" id="UP000474757"/>
    </source>
</evidence>
<reference evidence="3 4" key="1">
    <citation type="submission" date="2020-02" db="EMBL/GenBank/DDBJ databases">
        <title>Pseudoroseicyclus tamarix, sp. nov., isolated from offshore sediment of a Tamarix chinensis forest.</title>
        <authorList>
            <person name="Gai Y."/>
        </authorList>
    </citation>
    <scope>NUCLEOTIDE SEQUENCE [LARGE SCALE GENOMIC DNA]</scope>
    <source>
        <strain evidence="3 4">CLL3-39</strain>
    </source>
</reference>
<dbReference type="InterPro" id="IPR008278">
    <property type="entry name" value="4-PPantetheinyl_Trfase_dom"/>
</dbReference>
<evidence type="ECO:0000256" key="1">
    <source>
        <dbReference type="ARBA" id="ARBA00022679"/>
    </source>
</evidence>
<proteinExistence type="predicted"/>
<dbReference type="GO" id="GO:0008897">
    <property type="term" value="F:holo-[acyl-carrier-protein] synthase activity"/>
    <property type="evidence" value="ECO:0007669"/>
    <property type="project" value="InterPro"/>
</dbReference>
<dbReference type="AlphaFoldDB" id="A0A6B2JM71"/>
<keyword evidence="1 3" id="KW-0808">Transferase</keyword>
<feature type="domain" description="4'-phosphopantetheinyl transferase" evidence="2">
    <location>
        <begin position="57"/>
        <end position="111"/>
    </location>
</feature>
<organism evidence="3 4">
    <name type="scientific">Pseudoroseicyclus tamaricis</name>
    <dbReference type="NCBI Taxonomy" id="2705421"/>
    <lineage>
        <taxon>Bacteria</taxon>
        <taxon>Pseudomonadati</taxon>
        <taxon>Pseudomonadota</taxon>
        <taxon>Alphaproteobacteria</taxon>
        <taxon>Rhodobacterales</taxon>
        <taxon>Paracoccaceae</taxon>
        <taxon>Pseudoroseicyclus</taxon>
    </lineage>
</organism>
<dbReference type="GO" id="GO:0000287">
    <property type="term" value="F:magnesium ion binding"/>
    <property type="evidence" value="ECO:0007669"/>
    <property type="project" value="InterPro"/>
</dbReference>
<dbReference type="Proteomes" id="UP000474757">
    <property type="component" value="Unassembled WGS sequence"/>
</dbReference>
<dbReference type="Gene3D" id="3.90.470.20">
    <property type="entry name" value="4'-phosphopantetheinyl transferase domain"/>
    <property type="match status" value="1"/>
</dbReference>
<sequence>MLLLPADIEILADAAGKPFVNPEPLAALGVATPAPAITLTHSGGAALAAAAPAGRVIGIDMEVEAGVNAEALANGAFGEGERAMLGAGGLLFGWCAKEAAAKAHGQGLNGRPQSFVLSAFGGEEASVDVPGGGPVAVKLAREGGRVMALALG</sequence>
<dbReference type="RefSeq" id="WP_163889473.1">
    <property type="nucleotide sequence ID" value="NZ_JAAFYS010000001.1"/>
</dbReference>
<protein>
    <submittedName>
        <fullName evidence="3">4'-phosphopantetheinyl transferase superfamily protein</fullName>
    </submittedName>
</protein>
<dbReference type="Pfam" id="PF01648">
    <property type="entry name" value="ACPS"/>
    <property type="match status" value="1"/>
</dbReference>
<keyword evidence="4" id="KW-1185">Reference proteome</keyword>
<gene>
    <name evidence="3" type="ORF">GZA08_01950</name>
</gene>
<dbReference type="EMBL" id="JAAGAB010000001">
    <property type="protein sequence ID" value="NDU99736.1"/>
    <property type="molecule type" value="Genomic_DNA"/>
</dbReference>
<name>A0A6B2JM71_9RHOB</name>